<evidence type="ECO:0000313" key="4">
    <source>
        <dbReference type="Proteomes" id="UP000232883"/>
    </source>
</evidence>
<dbReference type="InterPro" id="IPR002656">
    <property type="entry name" value="Acyl_transf_3_dom"/>
</dbReference>
<dbReference type="Proteomes" id="UP000232883">
    <property type="component" value="Chromosome"/>
</dbReference>
<keyword evidence="3" id="KW-0808">Transferase</keyword>
<dbReference type="GO" id="GO:0016020">
    <property type="term" value="C:membrane"/>
    <property type="evidence" value="ECO:0007669"/>
    <property type="project" value="TreeGrafter"/>
</dbReference>
<keyword evidence="3" id="KW-0012">Acyltransferase</keyword>
<dbReference type="AlphaFoldDB" id="A0A2K8Z7B3"/>
<feature type="transmembrane region" description="Helical" evidence="1">
    <location>
        <begin position="92"/>
        <end position="112"/>
    </location>
</feature>
<feature type="domain" description="Acyltransferase 3" evidence="2">
    <location>
        <begin position="8"/>
        <end position="347"/>
    </location>
</feature>
<feature type="transmembrane region" description="Helical" evidence="1">
    <location>
        <begin position="127"/>
        <end position="149"/>
    </location>
</feature>
<evidence type="ECO:0000313" key="3">
    <source>
        <dbReference type="EMBL" id="AUD05740.1"/>
    </source>
</evidence>
<feature type="transmembrane region" description="Helical" evidence="1">
    <location>
        <begin position="271"/>
        <end position="293"/>
    </location>
</feature>
<evidence type="ECO:0000256" key="1">
    <source>
        <dbReference type="SAM" id="Phobius"/>
    </source>
</evidence>
<feature type="transmembrane region" description="Helical" evidence="1">
    <location>
        <begin position="246"/>
        <end position="265"/>
    </location>
</feature>
<name>A0A2K8Z7B3_9BACT</name>
<feature type="transmembrane region" description="Helical" evidence="1">
    <location>
        <begin position="209"/>
        <end position="228"/>
    </location>
</feature>
<keyword evidence="1" id="KW-0812">Transmembrane</keyword>
<dbReference type="InterPro" id="IPR050879">
    <property type="entry name" value="Acyltransferase_3"/>
</dbReference>
<accession>A0A2K8Z7B3</accession>
<dbReference type="PANTHER" id="PTHR23028">
    <property type="entry name" value="ACETYLTRANSFERASE"/>
    <property type="match status" value="1"/>
</dbReference>
<organism evidence="3 4">
    <name type="scientific">Spirosoma pollinicola</name>
    <dbReference type="NCBI Taxonomy" id="2057025"/>
    <lineage>
        <taxon>Bacteria</taxon>
        <taxon>Pseudomonadati</taxon>
        <taxon>Bacteroidota</taxon>
        <taxon>Cytophagia</taxon>
        <taxon>Cytophagales</taxon>
        <taxon>Cytophagaceae</taxon>
        <taxon>Spirosoma</taxon>
    </lineage>
</organism>
<feature type="transmembrane region" description="Helical" evidence="1">
    <location>
        <begin position="305"/>
        <end position="325"/>
    </location>
</feature>
<dbReference type="KEGG" id="spir:CWM47_30185"/>
<gene>
    <name evidence="3" type="ORF">CWM47_30185</name>
</gene>
<keyword evidence="4" id="KW-1185">Reference proteome</keyword>
<dbReference type="GO" id="GO:0000271">
    <property type="term" value="P:polysaccharide biosynthetic process"/>
    <property type="evidence" value="ECO:0007669"/>
    <property type="project" value="TreeGrafter"/>
</dbReference>
<dbReference type="PANTHER" id="PTHR23028:SF53">
    <property type="entry name" value="ACYL_TRANSF_3 DOMAIN-CONTAINING PROTEIN"/>
    <property type="match status" value="1"/>
</dbReference>
<keyword evidence="1" id="KW-1133">Transmembrane helix</keyword>
<evidence type="ECO:0000259" key="2">
    <source>
        <dbReference type="Pfam" id="PF01757"/>
    </source>
</evidence>
<dbReference type="RefSeq" id="WP_100992293.1">
    <property type="nucleotide sequence ID" value="NZ_CP025096.1"/>
</dbReference>
<feature type="transmembrane region" description="Helical" evidence="1">
    <location>
        <begin position="45"/>
        <end position="67"/>
    </location>
</feature>
<dbReference type="GO" id="GO:0016747">
    <property type="term" value="F:acyltransferase activity, transferring groups other than amino-acyl groups"/>
    <property type="evidence" value="ECO:0007669"/>
    <property type="project" value="InterPro"/>
</dbReference>
<dbReference type="EMBL" id="CP025096">
    <property type="protein sequence ID" value="AUD05740.1"/>
    <property type="molecule type" value="Genomic_DNA"/>
</dbReference>
<protein>
    <submittedName>
        <fullName evidence="3">Acyltransferase</fullName>
    </submittedName>
</protein>
<reference evidence="3 4" key="1">
    <citation type="submission" date="2017-11" db="EMBL/GenBank/DDBJ databases">
        <title>Taxonomic description and genome sequences of Spirosoma HA7 sp. nov., isolated from pollen microhabitat of Corylus avellana.</title>
        <authorList>
            <person name="Ambika Manirajan B."/>
            <person name="Suarez C."/>
            <person name="Ratering S."/>
            <person name="Geissler-Plaum R."/>
            <person name="Cardinale M."/>
            <person name="Sylvia S."/>
        </authorList>
    </citation>
    <scope>NUCLEOTIDE SEQUENCE [LARGE SCALE GENOMIC DNA]</scope>
    <source>
        <strain evidence="3 4">HA7</strain>
    </source>
</reference>
<dbReference type="Pfam" id="PF01757">
    <property type="entry name" value="Acyl_transf_3"/>
    <property type="match status" value="1"/>
</dbReference>
<feature type="transmembrane region" description="Helical" evidence="1">
    <location>
        <begin position="7"/>
        <end position="25"/>
    </location>
</feature>
<feature type="transmembrane region" description="Helical" evidence="1">
    <location>
        <begin position="331"/>
        <end position="351"/>
    </location>
</feature>
<keyword evidence="1" id="KW-0472">Membrane</keyword>
<proteinExistence type="predicted"/>
<sequence>MAKVYFPNLNGLRFIAAFAVIIHHLEQYKFLLNEPNLWHIPFFEVVGKVAVVLFFVLSGFLITYLLLEEQRTTNTISIWAFYMRRVRRIWPLYYLMVGLGLFVFPAISIFYLPTLSGELASGFTTKLILLLLILPNMVVMPIPGIYQTWSIGVEEQFYLIWPVLFKKIRNPVLICCLVLGGYLVVKFVGLPVLSNLTHEASWARTAIRIWNKFSVDCMAIGGLTAILLHRKQERALQFLFSKPVQVLAYGISGVMIGYGVVVPYVNFECYAVLFAIIILNLAANPASIINLEISVFKYLGKISYGLYMYHLVGIAMAHALTNWLAPGSNVLLYGLSIALSIGISAASYEWFESRFLRSKKQPVPSPEKSSELAPQA</sequence>
<dbReference type="OrthoDB" id="9796461at2"/>
<feature type="transmembrane region" description="Helical" evidence="1">
    <location>
        <begin position="170"/>
        <end position="189"/>
    </location>
</feature>